<protein>
    <submittedName>
        <fullName evidence="2">Uncharacterized protein</fullName>
    </submittedName>
</protein>
<dbReference type="AlphaFoldDB" id="A0A191V0P8"/>
<proteinExistence type="predicted"/>
<evidence type="ECO:0000256" key="1">
    <source>
        <dbReference type="SAM" id="MobiDB-lite"/>
    </source>
</evidence>
<feature type="compositionally biased region" description="Low complexity" evidence="1">
    <location>
        <begin position="1"/>
        <end position="16"/>
    </location>
</feature>
<name>A0A191V0P8_9ACTN</name>
<feature type="region of interest" description="Disordered" evidence="1">
    <location>
        <begin position="1"/>
        <end position="20"/>
    </location>
</feature>
<accession>A0A191V0P8</accession>
<dbReference type="Proteomes" id="UP000078468">
    <property type="component" value="Chromosome"/>
</dbReference>
<feature type="compositionally biased region" description="Low complexity" evidence="1">
    <location>
        <begin position="75"/>
        <end position="93"/>
    </location>
</feature>
<organism evidence="2 3">
    <name type="scientific">Streptomyces parvulus</name>
    <dbReference type="NCBI Taxonomy" id="146923"/>
    <lineage>
        <taxon>Bacteria</taxon>
        <taxon>Bacillati</taxon>
        <taxon>Actinomycetota</taxon>
        <taxon>Actinomycetes</taxon>
        <taxon>Kitasatosporales</taxon>
        <taxon>Streptomycetaceae</taxon>
        <taxon>Streptomyces</taxon>
    </lineage>
</organism>
<dbReference type="EMBL" id="CP015866">
    <property type="protein sequence ID" value="ANJ08569.1"/>
    <property type="molecule type" value="Genomic_DNA"/>
</dbReference>
<feature type="compositionally biased region" description="Polar residues" evidence="1">
    <location>
        <begin position="28"/>
        <end position="43"/>
    </location>
</feature>
<evidence type="ECO:0000313" key="3">
    <source>
        <dbReference type="Proteomes" id="UP000078468"/>
    </source>
</evidence>
<gene>
    <name evidence="2" type="ORF">Spa2297_17245</name>
</gene>
<reference evidence="2 3" key="1">
    <citation type="submission" date="2016-05" db="EMBL/GenBank/DDBJ databases">
        <title>Non-Contiguous Finished Genome Sequence of Streptomyces parvulus 2297 Integrated Site-Specifically with Actinophage R4.</title>
        <authorList>
            <person name="Nishizawa T."/>
            <person name="Miura T."/>
            <person name="Harada C."/>
            <person name="Guo Y."/>
            <person name="Narisawa K."/>
            <person name="Ohta H."/>
            <person name="Takahashi H."/>
            <person name="Shirai M."/>
        </authorList>
    </citation>
    <scope>NUCLEOTIDE SEQUENCE [LARGE SCALE GENOMIC DNA]</scope>
    <source>
        <strain evidence="2 3">2297</strain>
    </source>
</reference>
<dbReference type="KEGG" id="spav:Spa2297_17245"/>
<sequence>MPYGAGRRAAGSGTSTCTSDDVIRAVTVTPTARPRSSTASRVTSDAIRCGPAWTSTRATTPSSRTPVTIPVSALPTGTGAGEASSGASPPARSRTNRASPAPSITRFPEPSRPIGSRRASAHRRTVSGLTLSRRAAWPMLYVGTREP</sequence>
<evidence type="ECO:0000313" key="2">
    <source>
        <dbReference type="EMBL" id="ANJ08569.1"/>
    </source>
</evidence>
<feature type="region of interest" description="Disordered" evidence="1">
    <location>
        <begin position="26"/>
        <end position="127"/>
    </location>
</feature>
<feature type="compositionally biased region" description="Low complexity" evidence="1">
    <location>
        <begin position="51"/>
        <end position="68"/>
    </location>
</feature>